<dbReference type="OrthoDB" id="7866749at2759"/>
<dbReference type="Pfam" id="PF15960">
    <property type="entry name" value="DUF4763"/>
    <property type="match status" value="1"/>
</dbReference>
<gene>
    <name evidence="2" type="primary">Dwil\GK24905</name>
    <name evidence="2" type="ORF">Dwil_GK24905</name>
</gene>
<dbReference type="PhylomeDB" id="B4NDJ5"/>
<reference evidence="2 3" key="1">
    <citation type="journal article" date="2007" name="Nature">
        <title>Evolution of genes and genomes on the Drosophila phylogeny.</title>
        <authorList>
            <consortium name="Drosophila 12 Genomes Consortium"/>
            <person name="Clark A.G."/>
            <person name="Eisen M.B."/>
            <person name="Smith D.R."/>
            <person name="Bergman C.M."/>
            <person name="Oliver B."/>
            <person name="Markow T.A."/>
            <person name="Kaufman T.C."/>
            <person name="Kellis M."/>
            <person name="Gelbart W."/>
            <person name="Iyer V.N."/>
            <person name="Pollard D.A."/>
            <person name="Sackton T.B."/>
            <person name="Larracuente A.M."/>
            <person name="Singh N.D."/>
            <person name="Abad J.P."/>
            <person name="Abt D.N."/>
            <person name="Adryan B."/>
            <person name="Aguade M."/>
            <person name="Akashi H."/>
            <person name="Anderson W.W."/>
            <person name="Aquadro C.F."/>
            <person name="Ardell D.H."/>
            <person name="Arguello R."/>
            <person name="Artieri C.G."/>
            <person name="Barbash D.A."/>
            <person name="Barker D."/>
            <person name="Barsanti P."/>
            <person name="Batterham P."/>
            <person name="Batzoglou S."/>
            <person name="Begun D."/>
            <person name="Bhutkar A."/>
            <person name="Blanco E."/>
            <person name="Bosak S.A."/>
            <person name="Bradley R.K."/>
            <person name="Brand A.D."/>
            <person name="Brent M.R."/>
            <person name="Brooks A.N."/>
            <person name="Brown R.H."/>
            <person name="Butlin R.K."/>
            <person name="Caggese C."/>
            <person name="Calvi B.R."/>
            <person name="Bernardo de Carvalho A."/>
            <person name="Caspi A."/>
            <person name="Castrezana S."/>
            <person name="Celniker S.E."/>
            <person name="Chang J.L."/>
            <person name="Chapple C."/>
            <person name="Chatterji S."/>
            <person name="Chinwalla A."/>
            <person name="Civetta A."/>
            <person name="Clifton S.W."/>
            <person name="Comeron J.M."/>
            <person name="Costello J.C."/>
            <person name="Coyne J.A."/>
            <person name="Daub J."/>
            <person name="David R.G."/>
            <person name="Delcher A.L."/>
            <person name="Delehaunty K."/>
            <person name="Do C.B."/>
            <person name="Ebling H."/>
            <person name="Edwards K."/>
            <person name="Eickbush T."/>
            <person name="Evans J.D."/>
            <person name="Filipski A."/>
            <person name="Findeiss S."/>
            <person name="Freyhult E."/>
            <person name="Fulton L."/>
            <person name="Fulton R."/>
            <person name="Garcia A.C."/>
            <person name="Gardiner A."/>
            <person name="Garfield D.A."/>
            <person name="Garvin B.E."/>
            <person name="Gibson G."/>
            <person name="Gilbert D."/>
            <person name="Gnerre S."/>
            <person name="Godfrey J."/>
            <person name="Good R."/>
            <person name="Gotea V."/>
            <person name="Gravely B."/>
            <person name="Greenberg A.J."/>
            <person name="Griffiths-Jones S."/>
            <person name="Gross S."/>
            <person name="Guigo R."/>
            <person name="Gustafson E.A."/>
            <person name="Haerty W."/>
            <person name="Hahn M.W."/>
            <person name="Halligan D.L."/>
            <person name="Halpern A.L."/>
            <person name="Halter G.M."/>
            <person name="Han M.V."/>
            <person name="Heger A."/>
            <person name="Hillier L."/>
            <person name="Hinrichs A.S."/>
            <person name="Holmes I."/>
            <person name="Hoskins R.A."/>
            <person name="Hubisz M.J."/>
            <person name="Hultmark D."/>
            <person name="Huntley M.A."/>
            <person name="Jaffe D.B."/>
            <person name="Jagadeeshan S."/>
            <person name="Jeck W.R."/>
            <person name="Johnson J."/>
            <person name="Jones C.D."/>
            <person name="Jordan W.C."/>
            <person name="Karpen G.H."/>
            <person name="Kataoka E."/>
            <person name="Keightley P.D."/>
            <person name="Kheradpour P."/>
            <person name="Kirkness E.F."/>
            <person name="Koerich L.B."/>
            <person name="Kristiansen K."/>
            <person name="Kudrna D."/>
            <person name="Kulathinal R.J."/>
            <person name="Kumar S."/>
            <person name="Kwok R."/>
            <person name="Lander E."/>
            <person name="Langley C.H."/>
            <person name="Lapoint R."/>
            <person name="Lazzaro B.P."/>
            <person name="Lee S.J."/>
            <person name="Levesque L."/>
            <person name="Li R."/>
            <person name="Lin C.F."/>
            <person name="Lin M.F."/>
            <person name="Lindblad-Toh K."/>
            <person name="Llopart A."/>
            <person name="Long M."/>
            <person name="Low L."/>
            <person name="Lozovsky E."/>
            <person name="Lu J."/>
            <person name="Luo M."/>
            <person name="Machado C.A."/>
            <person name="Makalowski W."/>
            <person name="Marzo M."/>
            <person name="Matsuda M."/>
            <person name="Matzkin L."/>
            <person name="McAllister B."/>
            <person name="McBride C.S."/>
            <person name="McKernan B."/>
            <person name="McKernan K."/>
            <person name="Mendez-Lago M."/>
            <person name="Minx P."/>
            <person name="Mollenhauer M.U."/>
            <person name="Montooth K."/>
            <person name="Mount S.M."/>
            <person name="Mu X."/>
            <person name="Myers E."/>
            <person name="Negre B."/>
            <person name="Newfeld S."/>
            <person name="Nielsen R."/>
            <person name="Noor M.A."/>
            <person name="O'Grady P."/>
            <person name="Pachter L."/>
            <person name="Papaceit M."/>
            <person name="Parisi M.J."/>
            <person name="Parisi M."/>
            <person name="Parts L."/>
            <person name="Pedersen J.S."/>
            <person name="Pesole G."/>
            <person name="Phillippy A.M."/>
            <person name="Ponting C.P."/>
            <person name="Pop M."/>
            <person name="Porcelli D."/>
            <person name="Powell J.R."/>
            <person name="Prohaska S."/>
            <person name="Pruitt K."/>
            <person name="Puig M."/>
            <person name="Quesneville H."/>
            <person name="Ram K.R."/>
            <person name="Rand D."/>
            <person name="Rasmussen M.D."/>
            <person name="Reed L.K."/>
            <person name="Reenan R."/>
            <person name="Reily A."/>
            <person name="Remington K.A."/>
            <person name="Rieger T.T."/>
            <person name="Ritchie M.G."/>
            <person name="Robin C."/>
            <person name="Rogers Y.H."/>
            <person name="Rohde C."/>
            <person name="Rozas J."/>
            <person name="Rubenfield M.J."/>
            <person name="Ruiz A."/>
            <person name="Russo S."/>
            <person name="Salzberg S.L."/>
            <person name="Sanchez-Gracia A."/>
            <person name="Saranga D.J."/>
            <person name="Sato H."/>
            <person name="Schaeffer S.W."/>
            <person name="Schatz M.C."/>
            <person name="Schlenke T."/>
            <person name="Schwartz R."/>
            <person name="Segarra C."/>
            <person name="Singh R.S."/>
            <person name="Sirot L."/>
            <person name="Sirota M."/>
            <person name="Sisneros N.B."/>
            <person name="Smith C.D."/>
            <person name="Smith T.F."/>
            <person name="Spieth J."/>
            <person name="Stage D.E."/>
            <person name="Stark A."/>
            <person name="Stephan W."/>
            <person name="Strausberg R.L."/>
            <person name="Strempel S."/>
            <person name="Sturgill D."/>
            <person name="Sutton G."/>
            <person name="Sutton G.G."/>
            <person name="Tao W."/>
            <person name="Teichmann S."/>
            <person name="Tobari Y.N."/>
            <person name="Tomimura Y."/>
            <person name="Tsolas J.M."/>
            <person name="Valente V.L."/>
            <person name="Venter E."/>
            <person name="Venter J.C."/>
            <person name="Vicario S."/>
            <person name="Vieira F.G."/>
            <person name="Vilella A.J."/>
            <person name="Villasante A."/>
            <person name="Walenz B."/>
            <person name="Wang J."/>
            <person name="Wasserman M."/>
            <person name="Watts T."/>
            <person name="Wilson D."/>
            <person name="Wilson R.K."/>
            <person name="Wing R.A."/>
            <person name="Wolfner M.F."/>
            <person name="Wong A."/>
            <person name="Wong G.K."/>
            <person name="Wu C.I."/>
            <person name="Wu G."/>
            <person name="Yamamoto D."/>
            <person name="Yang H.P."/>
            <person name="Yang S.P."/>
            <person name="Yorke J.A."/>
            <person name="Yoshida K."/>
            <person name="Zdobnov E."/>
            <person name="Zhang P."/>
            <person name="Zhang Y."/>
            <person name="Zimin A.V."/>
            <person name="Baldwin J."/>
            <person name="Abdouelleil A."/>
            <person name="Abdulkadir J."/>
            <person name="Abebe A."/>
            <person name="Abera B."/>
            <person name="Abreu J."/>
            <person name="Acer S.C."/>
            <person name="Aftuck L."/>
            <person name="Alexander A."/>
            <person name="An P."/>
            <person name="Anderson E."/>
            <person name="Anderson S."/>
            <person name="Arachi H."/>
            <person name="Azer M."/>
            <person name="Bachantsang P."/>
            <person name="Barry A."/>
            <person name="Bayul T."/>
            <person name="Berlin A."/>
            <person name="Bessette D."/>
            <person name="Bloom T."/>
            <person name="Blye J."/>
            <person name="Boguslavskiy L."/>
            <person name="Bonnet C."/>
            <person name="Boukhgalter B."/>
            <person name="Bourzgui I."/>
            <person name="Brown A."/>
            <person name="Cahill P."/>
            <person name="Channer S."/>
            <person name="Cheshatsang Y."/>
            <person name="Chuda L."/>
            <person name="Citroen M."/>
            <person name="Collymore A."/>
            <person name="Cooke P."/>
            <person name="Costello M."/>
            <person name="D'Aco K."/>
            <person name="Daza R."/>
            <person name="De Haan G."/>
            <person name="DeGray S."/>
            <person name="DeMaso C."/>
            <person name="Dhargay N."/>
            <person name="Dooley K."/>
            <person name="Dooley E."/>
            <person name="Doricent M."/>
            <person name="Dorje P."/>
            <person name="Dorjee K."/>
            <person name="Dupes A."/>
            <person name="Elong R."/>
            <person name="Falk J."/>
            <person name="Farina A."/>
            <person name="Faro S."/>
            <person name="Ferguson D."/>
            <person name="Fisher S."/>
            <person name="Foley C.D."/>
            <person name="Franke A."/>
            <person name="Friedrich D."/>
            <person name="Gadbois L."/>
            <person name="Gearin G."/>
            <person name="Gearin C.R."/>
            <person name="Giannoukos G."/>
            <person name="Goode T."/>
            <person name="Graham J."/>
            <person name="Grandbois E."/>
            <person name="Grewal S."/>
            <person name="Gyaltsen K."/>
            <person name="Hafez N."/>
            <person name="Hagos B."/>
            <person name="Hall J."/>
            <person name="Henson C."/>
            <person name="Hollinger A."/>
            <person name="Honan T."/>
            <person name="Huard M.D."/>
            <person name="Hughes L."/>
            <person name="Hurhula B."/>
            <person name="Husby M.E."/>
            <person name="Kamat A."/>
            <person name="Kanga B."/>
            <person name="Kashin S."/>
            <person name="Khazanovich D."/>
            <person name="Kisner P."/>
            <person name="Lance K."/>
            <person name="Lara M."/>
            <person name="Lee W."/>
            <person name="Lennon N."/>
            <person name="Letendre F."/>
            <person name="LeVine R."/>
            <person name="Lipovsky A."/>
            <person name="Liu X."/>
            <person name="Liu J."/>
            <person name="Liu S."/>
            <person name="Lokyitsang T."/>
            <person name="Lokyitsang Y."/>
            <person name="Lubonja R."/>
            <person name="Lui A."/>
            <person name="MacDonald P."/>
            <person name="Magnisalis V."/>
            <person name="Maru K."/>
            <person name="Matthews C."/>
            <person name="McCusker W."/>
            <person name="McDonough S."/>
            <person name="Mehta T."/>
            <person name="Meldrim J."/>
            <person name="Meneus L."/>
            <person name="Mihai O."/>
            <person name="Mihalev A."/>
            <person name="Mihova T."/>
            <person name="Mittelman R."/>
            <person name="Mlenga V."/>
            <person name="Montmayeur A."/>
            <person name="Mulrain L."/>
            <person name="Navidi A."/>
            <person name="Naylor J."/>
            <person name="Negash T."/>
            <person name="Nguyen T."/>
            <person name="Nguyen N."/>
            <person name="Nicol R."/>
            <person name="Norbu C."/>
            <person name="Norbu N."/>
            <person name="Novod N."/>
            <person name="O'Neill B."/>
            <person name="Osman S."/>
            <person name="Markiewicz E."/>
            <person name="Oyono O.L."/>
            <person name="Patti C."/>
            <person name="Phunkhang P."/>
            <person name="Pierre F."/>
            <person name="Priest M."/>
            <person name="Raghuraman S."/>
            <person name="Rege F."/>
            <person name="Reyes R."/>
            <person name="Rise C."/>
            <person name="Rogov P."/>
            <person name="Ross K."/>
            <person name="Ryan E."/>
            <person name="Settipalli S."/>
            <person name="Shea T."/>
            <person name="Sherpa N."/>
            <person name="Shi L."/>
            <person name="Shih D."/>
            <person name="Sparrow T."/>
            <person name="Spaulding J."/>
            <person name="Stalker J."/>
            <person name="Stange-Thomann N."/>
            <person name="Stavropoulos S."/>
            <person name="Stone C."/>
            <person name="Strader C."/>
            <person name="Tesfaye S."/>
            <person name="Thomson T."/>
            <person name="Thoulutsang Y."/>
            <person name="Thoulutsang D."/>
            <person name="Topham K."/>
            <person name="Topping I."/>
            <person name="Tsamla T."/>
            <person name="Vassiliev H."/>
            <person name="Vo A."/>
            <person name="Wangchuk T."/>
            <person name="Wangdi T."/>
            <person name="Weiand M."/>
            <person name="Wilkinson J."/>
            <person name="Wilson A."/>
            <person name="Yadav S."/>
            <person name="Young G."/>
            <person name="Yu Q."/>
            <person name="Zembek L."/>
            <person name="Zhong D."/>
            <person name="Zimmer A."/>
            <person name="Zwirko Z."/>
            <person name="Jaffe D.B."/>
            <person name="Alvarez P."/>
            <person name="Brockman W."/>
            <person name="Butler J."/>
            <person name="Chin C."/>
            <person name="Gnerre S."/>
            <person name="Grabherr M."/>
            <person name="Kleber M."/>
            <person name="Mauceli E."/>
            <person name="MacCallum I."/>
        </authorList>
    </citation>
    <scope>NUCLEOTIDE SEQUENCE [LARGE SCALE GENOMIC DNA]</scope>
    <source>
        <strain evidence="3">Tucson 14030-0811.24</strain>
    </source>
</reference>
<keyword evidence="1" id="KW-0175">Coiled coil</keyword>
<keyword evidence="3" id="KW-1185">Reference proteome</keyword>
<feature type="coiled-coil region" evidence="1">
    <location>
        <begin position="251"/>
        <end position="285"/>
    </location>
</feature>
<dbReference type="InterPro" id="IPR031883">
    <property type="entry name" value="DUF4763"/>
</dbReference>
<dbReference type="HOGENOM" id="CLU_974099_0_0_1"/>
<protein>
    <submittedName>
        <fullName evidence="2">Uncharacterized protein</fullName>
    </submittedName>
</protein>
<dbReference type="Proteomes" id="UP000007798">
    <property type="component" value="Unassembled WGS sequence"/>
</dbReference>
<dbReference type="InParanoid" id="B4NDJ5"/>
<sequence>MSTVRPGTDVLAKVGDCSKLKLDEIDLISRTLKCEQEIFHYDEKLSFTPTDSQGDGAEEEEILIPTTEDGTDDEDHLNQTLNALDCLIQRIEQTQFEVEKRKEKKLKETAAAFFSLDDPIDCEDELQISNLEHAHHNLQCEIDRVHLYYRELSHALMDSMKMMCQLEKQIILLDDIALDYKEWADETADLELNVCPRRHKELNNTMITKKEIKTVTKGYEESAFKRSYKCVKKHQVTDEISKFYLAMDEMMQLTDDLKAEMEKRYAKLEELANSYIQRVEEESTKA</sequence>
<evidence type="ECO:0000313" key="3">
    <source>
        <dbReference type="Proteomes" id="UP000007798"/>
    </source>
</evidence>
<dbReference type="KEGG" id="dwi:6648934"/>
<accession>B4NDJ5</accession>
<name>B4NDJ5_DROWI</name>
<dbReference type="OMA" id="QCEISEM"/>
<evidence type="ECO:0000313" key="2">
    <source>
        <dbReference type="EMBL" id="EDW82901.1"/>
    </source>
</evidence>
<evidence type="ECO:0000256" key="1">
    <source>
        <dbReference type="SAM" id="Coils"/>
    </source>
</evidence>
<organism evidence="2 3">
    <name type="scientific">Drosophila willistoni</name>
    <name type="common">Fruit fly</name>
    <dbReference type="NCBI Taxonomy" id="7260"/>
    <lineage>
        <taxon>Eukaryota</taxon>
        <taxon>Metazoa</taxon>
        <taxon>Ecdysozoa</taxon>
        <taxon>Arthropoda</taxon>
        <taxon>Hexapoda</taxon>
        <taxon>Insecta</taxon>
        <taxon>Pterygota</taxon>
        <taxon>Neoptera</taxon>
        <taxon>Endopterygota</taxon>
        <taxon>Diptera</taxon>
        <taxon>Brachycera</taxon>
        <taxon>Muscomorpha</taxon>
        <taxon>Ephydroidea</taxon>
        <taxon>Drosophilidae</taxon>
        <taxon>Drosophila</taxon>
        <taxon>Sophophora</taxon>
    </lineage>
</organism>
<proteinExistence type="predicted"/>
<dbReference type="EMBL" id="CH964239">
    <property type="protein sequence ID" value="EDW82901.1"/>
    <property type="molecule type" value="Genomic_DNA"/>
</dbReference>
<dbReference type="AlphaFoldDB" id="B4NDJ5"/>